<evidence type="ECO:0000256" key="4">
    <source>
        <dbReference type="ARBA" id="ARBA00018980"/>
    </source>
</evidence>
<dbReference type="GO" id="GO:0016874">
    <property type="term" value="F:ligase activity"/>
    <property type="evidence" value="ECO:0007669"/>
    <property type="project" value="UniProtKB-KW"/>
</dbReference>
<evidence type="ECO:0000256" key="1">
    <source>
        <dbReference type="ARBA" id="ARBA00004585"/>
    </source>
</evidence>
<reference evidence="17 18" key="1">
    <citation type="submission" date="2023-11" db="EMBL/GenBank/DDBJ databases">
        <title>Halocaridina rubra genome assembly.</title>
        <authorList>
            <person name="Smith C."/>
        </authorList>
    </citation>
    <scope>NUCLEOTIDE SEQUENCE [LARGE SCALE GENOMIC DNA]</scope>
    <source>
        <strain evidence="17">EP-1</strain>
        <tissue evidence="17">Whole</tissue>
    </source>
</reference>
<evidence type="ECO:0000256" key="9">
    <source>
        <dbReference type="ARBA" id="ARBA00022833"/>
    </source>
</evidence>
<dbReference type="Gene3D" id="3.30.40.10">
    <property type="entry name" value="Zinc/RING finger domain, C3HC4 (zinc finger)"/>
    <property type="match status" value="1"/>
</dbReference>
<dbReference type="GO" id="GO:0006513">
    <property type="term" value="P:protein monoubiquitination"/>
    <property type="evidence" value="ECO:0007669"/>
    <property type="project" value="TreeGrafter"/>
</dbReference>
<evidence type="ECO:0000256" key="3">
    <source>
        <dbReference type="ARBA" id="ARBA00008704"/>
    </source>
</evidence>
<dbReference type="PANTHER" id="PTHR12888:SF0">
    <property type="entry name" value="PEROXISOME ASSEMBLY PROTEIN 12"/>
    <property type="match status" value="1"/>
</dbReference>
<dbReference type="CDD" id="cd16451">
    <property type="entry name" value="mRING_PEX12"/>
    <property type="match status" value="1"/>
</dbReference>
<keyword evidence="12 15" id="KW-0472">Membrane</keyword>
<proteinExistence type="inferred from homology"/>
<accession>A0AAN8ZSR1</accession>
<keyword evidence="5" id="KW-0813">Transport</keyword>
<dbReference type="PANTHER" id="PTHR12888">
    <property type="entry name" value="PEROXISOME ASSEMBLY PROTEIN 12 PEROXIN-12"/>
    <property type="match status" value="1"/>
</dbReference>
<name>A0AAN8ZSR1_HALRR</name>
<evidence type="ECO:0000256" key="10">
    <source>
        <dbReference type="ARBA" id="ARBA00022927"/>
    </source>
</evidence>
<evidence type="ECO:0000313" key="18">
    <source>
        <dbReference type="Proteomes" id="UP001381693"/>
    </source>
</evidence>
<dbReference type="PIRSF" id="PIRSF038074">
    <property type="entry name" value="Peroxisome_assembly_p12"/>
    <property type="match status" value="1"/>
</dbReference>
<protein>
    <recommendedName>
        <fullName evidence="4 15">Peroxisome assembly protein 12</fullName>
    </recommendedName>
    <alternativeName>
        <fullName evidence="14 15">Peroxin-12</fullName>
    </alternativeName>
</protein>
<dbReference type="Pfam" id="PF04757">
    <property type="entry name" value="Pex2_Pex12"/>
    <property type="match status" value="1"/>
</dbReference>
<dbReference type="AlphaFoldDB" id="A0AAN8ZSR1"/>
<dbReference type="EMBL" id="JAXCGZ010018955">
    <property type="protein sequence ID" value="KAK7067011.1"/>
    <property type="molecule type" value="Genomic_DNA"/>
</dbReference>
<keyword evidence="7" id="KW-0479">Metal-binding</keyword>
<keyword evidence="11" id="KW-1133">Transmembrane helix</keyword>
<comment type="subcellular location">
    <subcellularLocation>
        <location evidence="1">Peroxisome membrane</location>
        <topology evidence="1">Multi-pass membrane protein</topology>
    </subcellularLocation>
</comment>
<evidence type="ECO:0000256" key="15">
    <source>
        <dbReference type="PIRNR" id="PIRNR038074"/>
    </source>
</evidence>
<dbReference type="GO" id="GO:1990429">
    <property type="term" value="C:peroxisomal importomer complex"/>
    <property type="evidence" value="ECO:0007669"/>
    <property type="project" value="TreeGrafter"/>
</dbReference>
<keyword evidence="13 15" id="KW-0576">Peroxisome</keyword>
<evidence type="ECO:0000256" key="11">
    <source>
        <dbReference type="ARBA" id="ARBA00022989"/>
    </source>
</evidence>
<feature type="domain" description="RING-type" evidence="16">
    <location>
        <begin position="289"/>
        <end position="327"/>
    </location>
</feature>
<evidence type="ECO:0000256" key="5">
    <source>
        <dbReference type="ARBA" id="ARBA00022448"/>
    </source>
</evidence>
<evidence type="ECO:0000313" key="17">
    <source>
        <dbReference type="EMBL" id="KAK7067011.1"/>
    </source>
</evidence>
<dbReference type="GO" id="GO:0008270">
    <property type="term" value="F:zinc ion binding"/>
    <property type="evidence" value="ECO:0007669"/>
    <property type="project" value="UniProtKB-KW"/>
</dbReference>
<dbReference type="GO" id="GO:0005778">
    <property type="term" value="C:peroxisomal membrane"/>
    <property type="evidence" value="ECO:0007669"/>
    <property type="project" value="UniProtKB-SubCell"/>
</dbReference>
<evidence type="ECO:0000256" key="7">
    <source>
        <dbReference type="ARBA" id="ARBA00022723"/>
    </source>
</evidence>
<dbReference type="SMART" id="SM00184">
    <property type="entry name" value="RING"/>
    <property type="match status" value="1"/>
</dbReference>
<dbReference type="InterPro" id="IPR001841">
    <property type="entry name" value="Znf_RING"/>
</dbReference>
<sequence>MAEYGAHITITSRDRPSIFDVIAQDSLMSTLQPAVKHAFRVLAENNPARYGWCLLYHSELFLLFNLIIQHHYLANYGASFAENFYDLKRVNLKSARKLKPLSLSRRSHIRSLMTLVGFPYLHASFERVFLQLREMEGDDTLPKRGWKPVLQRFFLRLWPHVHFVWESLILIFYLRYMLGKSKFHSPLLLFCGVRLATRNEEDFQIIDERAEAMLAFRNIRNIPQLGHWGMERIGSLLTNSLEVTAFFLQFLDWFYSSGSTPRSIMSKPIPSPPQESDVKKLKSLKSGDCPICCKTRKQDTVLSVSGYVFCYSCILLYVKRERKCPVTGYPAASTQLIRIYLDA</sequence>
<gene>
    <name evidence="17" type="primary">PEX12</name>
    <name evidence="17" type="ORF">SK128_016631</name>
</gene>
<dbReference type="Proteomes" id="UP001381693">
    <property type="component" value="Unassembled WGS sequence"/>
</dbReference>
<evidence type="ECO:0000256" key="6">
    <source>
        <dbReference type="ARBA" id="ARBA00022692"/>
    </source>
</evidence>
<dbReference type="InterPro" id="IPR013083">
    <property type="entry name" value="Znf_RING/FYVE/PHD"/>
</dbReference>
<keyword evidence="9" id="KW-0862">Zinc</keyword>
<organism evidence="17 18">
    <name type="scientific">Halocaridina rubra</name>
    <name type="common">Hawaiian red shrimp</name>
    <dbReference type="NCBI Taxonomy" id="373956"/>
    <lineage>
        <taxon>Eukaryota</taxon>
        <taxon>Metazoa</taxon>
        <taxon>Ecdysozoa</taxon>
        <taxon>Arthropoda</taxon>
        <taxon>Crustacea</taxon>
        <taxon>Multicrustacea</taxon>
        <taxon>Malacostraca</taxon>
        <taxon>Eumalacostraca</taxon>
        <taxon>Eucarida</taxon>
        <taxon>Decapoda</taxon>
        <taxon>Pleocyemata</taxon>
        <taxon>Caridea</taxon>
        <taxon>Atyoidea</taxon>
        <taxon>Atyidae</taxon>
        <taxon>Halocaridina</taxon>
    </lineage>
</organism>
<evidence type="ECO:0000259" key="16">
    <source>
        <dbReference type="SMART" id="SM00184"/>
    </source>
</evidence>
<comment type="function">
    <text evidence="15">Component of a retrotranslocation channel required for peroxisome organization by mediating export of the PEX5 receptor from peroxisomes to the cytosol, thereby promoting PEX5 recycling.</text>
</comment>
<dbReference type="GO" id="GO:0016558">
    <property type="term" value="P:protein import into peroxisome matrix"/>
    <property type="evidence" value="ECO:0007669"/>
    <property type="project" value="UniProtKB-UniRule"/>
</dbReference>
<dbReference type="GO" id="GO:0004842">
    <property type="term" value="F:ubiquitin-protein transferase activity"/>
    <property type="evidence" value="ECO:0007669"/>
    <property type="project" value="TreeGrafter"/>
</dbReference>
<evidence type="ECO:0000256" key="2">
    <source>
        <dbReference type="ARBA" id="ARBA00004906"/>
    </source>
</evidence>
<comment type="caution">
    <text evidence="17">The sequence shown here is derived from an EMBL/GenBank/DDBJ whole genome shotgun (WGS) entry which is preliminary data.</text>
</comment>
<keyword evidence="8" id="KW-0863">Zinc-finger</keyword>
<keyword evidence="18" id="KW-1185">Reference proteome</keyword>
<dbReference type="InterPro" id="IPR006845">
    <property type="entry name" value="Pex_N"/>
</dbReference>
<evidence type="ECO:0000256" key="14">
    <source>
        <dbReference type="ARBA" id="ARBA00029692"/>
    </source>
</evidence>
<comment type="similarity">
    <text evidence="3 15">Belongs to the pex2/pex10/pex12 family.</text>
</comment>
<evidence type="ECO:0000256" key="13">
    <source>
        <dbReference type="ARBA" id="ARBA00023140"/>
    </source>
</evidence>
<keyword evidence="6" id="KW-0812">Transmembrane</keyword>
<keyword evidence="10" id="KW-0653">Protein transport</keyword>
<evidence type="ECO:0000256" key="8">
    <source>
        <dbReference type="ARBA" id="ARBA00022771"/>
    </source>
</evidence>
<dbReference type="SUPFAM" id="SSF57850">
    <property type="entry name" value="RING/U-box"/>
    <property type="match status" value="1"/>
</dbReference>
<evidence type="ECO:0000256" key="12">
    <source>
        <dbReference type="ARBA" id="ARBA00023136"/>
    </source>
</evidence>
<comment type="pathway">
    <text evidence="2">Protein modification; protein ubiquitination.</text>
</comment>
<keyword evidence="17" id="KW-0436">Ligase</keyword>
<dbReference type="InterPro" id="IPR017375">
    <property type="entry name" value="PEX12"/>
</dbReference>